<evidence type="ECO:0000313" key="1">
    <source>
        <dbReference type="EMBL" id="ALI26802.1"/>
    </source>
</evidence>
<dbReference type="Proteomes" id="UP000057134">
    <property type="component" value="Chromosome"/>
</dbReference>
<evidence type="ECO:0000313" key="2">
    <source>
        <dbReference type="Proteomes" id="UP000057134"/>
    </source>
</evidence>
<dbReference type="GO" id="GO:0016491">
    <property type="term" value="F:oxidoreductase activity"/>
    <property type="evidence" value="ECO:0007669"/>
    <property type="project" value="InterPro"/>
</dbReference>
<dbReference type="GeneID" id="93413345"/>
<gene>
    <name evidence="1" type="ORF">XA26_29670</name>
</gene>
<evidence type="ECO:0008006" key="3">
    <source>
        <dbReference type="Google" id="ProtNLM"/>
    </source>
</evidence>
<sequence length="158" mass="17618">MAALPDLGARLLRNRRLVRAPIWLYRIGAGALFGSRILMLEHIGRTSGAHRYVVLEVVGRPSPDSIVVASGFGDKAQWFRNVVANPRVRVWLGSHRPVPAVARVLDQQAVDQVLADYRAQHPKTWDQFKLVLEETLGQPITDTGAPLPMVELRVQTSR</sequence>
<dbReference type="NCBIfam" id="TIGR00026">
    <property type="entry name" value="hi_GC_TIGR00026"/>
    <property type="match status" value="1"/>
</dbReference>
<dbReference type="STRING" id="1766.XA26_29670"/>
<dbReference type="AlphaFoldDB" id="A0A0N9XGE0"/>
<proteinExistence type="predicted"/>
<dbReference type="InterPro" id="IPR004378">
    <property type="entry name" value="F420H2_quin_Rdtase"/>
</dbReference>
<dbReference type="RefSeq" id="WP_003880887.1">
    <property type="nucleotide sequence ID" value="NZ_CP011269.1"/>
</dbReference>
<dbReference type="Pfam" id="PF04075">
    <property type="entry name" value="F420H2_quin_red"/>
    <property type="match status" value="1"/>
</dbReference>
<organism evidence="1 2">
    <name type="scientific">Mycolicibacterium fortuitum</name>
    <name type="common">Mycobacterium fortuitum</name>
    <dbReference type="NCBI Taxonomy" id="1766"/>
    <lineage>
        <taxon>Bacteria</taxon>
        <taxon>Bacillati</taxon>
        <taxon>Actinomycetota</taxon>
        <taxon>Actinomycetes</taxon>
        <taxon>Mycobacteriales</taxon>
        <taxon>Mycobacteriaceae</taxon>
        <taxon>Mycolicibacterium</taxon>
    </lineage>
</organism>
<dbReference type="Gene3D" id="2.30.110.10">
    <property type="entry name" value="Electron Transport, Fmn-binding Protein, Chain A"/>
    <property type="match status" value="1"/>
</dbReference>
<dbReference type="InterPro" id="IPR012349">
    <property type="entry name" value="Split_barrel_FMN-bd"/>
</dbReference>
<dbReference type="EMBL" id="CP011269">
    <property type="protein sequence ID" value="ALI26802.1"/>
    <property type="molecule type" value="Genomic_DNA"/>
</dbReference>
<accession>A0A0N9XGE0</accession>
<dbReference type="PATRIC" id="fig|1766.6.peg.2945"/>
<reference evidence="1 2" key="1">
    <citation type="journal article" date="2015" name="MBio">
        <title>Enzymatic Degradation of Phenazines Can Generate Energy and Protect Sensitive Organisms from Toxicity.</title>
        <authorList>
            <person name="Costa K.C."/>
            <person name="Bergkessel M."/>
            <person name="Saunders S."/>
            <person name="Korlach J."/>
            <person name="Newman D.K."/>
        </authorList>
    </citation>
    <scope>NUCLEOTIDE SEQUENCE [LARGE SCALE GENOMIC DNA]</scope>
    <source>
        <strain evidence="1 2">CT6</strain>
    </source>
</reference>
<keyword evidence="2" id="KW-1185">Reference proteome</keyword>
<protein>
    <recommendedName>
        <fullName evidence="3">Nitroreductase</fullName>
    </recommendedName>
</protein>
<dbReference type="KEGG" id="mft:XA26_29670"/>
<name>A0A0N9XGE0_MYCFO</name>